<dbReference type="InterPro" id="IPR005467">
    <property type="entry name" value="His_kinase_dom"/>
</dbReference>
<dbReference type="InterPro" id="IPR004358">
    <property type="entry name" value="Sig_transdc_His_kin-like_C"/>
</dbReference>
<feature type="transmembrane region" description="Helical" evidence="9">
    <location>
        <begin position="7"/>
        <end position="23"/>
    </location>
</feature>
<dbReference type="InterPro" id="IPR036097">
    <property type="entry name" value="HisK_dim/P_sf"/>
</dbReference>
<dbReference type="InterPro" id="IPR003661">
    <property type="entry name" value="HisK_dim/P_dom"/>
</dbReference>
<dbReference type="EMBL" id="JACBNQ010000010">
    <property type="protein sequence ID" value="NYB74554.1"/>
    <property type="molecule type" value="Genomic_DNA"/>
</dbReference>
<keyword evidence="6" id="KW-0418">Kinase</keyword>
<evidence type="ECO:0000259" key="10">
    <source>
        <dbReference type="PROSITE" id="PS50109"/>
    </source>
</evidence>
<evidence type="ECO:0000256" key="5">
    <source>
        <dbReference type="ARBA" id="ARBA00022741"/>
    </source>
</evidence>
<evidence type="ECO:0000256" key="2">
    <source>
        <dbReference type="ARBA" id="ARBA00012438"/>
    </source>
</evidence>
<protein>
    <recommendedName>
        <fullName evidence="2">histidine kinase</fullName>
        <ecNumber evidence="2">2.7.13.3</ecNumber>
    </recommendedName>
</protein>
<dbReference type="PANTHER" id="PTHR43065:SF46">
    <property type="entry name" value="C4-DICARBOXYLATE TRANSPORT SENSOR PROTEIN DCTB"/>
    <property type="match status" value="1"/>
</dbReference>
<keyword evidence="9" id="KW-0472">Membrane</keyword>
<dbReference type="EC" id="2.7.13.3" evidence="2"/>
<evidence type="ECO:0000256" key="7">
    <source>
        <dbReference type="ARBA" id="ARBA00022840"/>
    </source>
</evidence>
<evidence type="ECO:0000256" key="8">
    <source>
        <dbReference type="ARBA" id="ARBA00023012"/>
    </source>
</evidence>
<organism evidence="11 12">
    <name type="scientific">Sedimentibacter hydroxybenzoicus DSM 7310</name>
    <dbReference type="NCBI Taxonomy" id="1123245"/>
    <lineage>
        <taxon>Bacteria</taxon>
        <taxon>Bacillati</taxon>
        <taxon>Bacillota</taxon>
        <taxon>Tissierellia</taxon>
        <taxon>Sedimentibacter</taxon>
    </lineage>
</organism>
<reference evidence="11" key="1">
    <citation type="submission" date="2020-07" db="EMBL/GenBank/DDBJ databases">
        <title>Genomic analysis of a strain of Sedimentibacter Hydroxybenzoicus DSM7310.</title>
        <authorList>
            <person name="Ma S."/>
        </authorList>
    </citation>
    <scope>NUCLEOTIDE SEQUENCE</scope>
    <source>
        <strain evidence="11">DSM 7310</strain>
    </source>
</reference>
<dbReference type="SMART" id="SM00388">
    <property type="entry name" value="HisKA"/>
    <property type="match status" value="1"/>
</dbReference>
<evidence type="ECO:0000256" key="4">
    <source>
        <dbReference type="ARBA" id="ARBA00022679"/>
    </source>
</evidence>
<dbReference type="AlphaFoldDB" id="A0A974BJX7"/>
<name>A0A974BJX7_SEDHY</name>
<sequence length="658" mass="74890">MKKKNAIVIITFFMLILIIQFFITNNEKYLTKDEIKWLKEQEAIIYAANENAPPLRFVDEIDNQYKGVVVDVVNQLSLELGIDIQTVPMKWDDALLSLKEGRTQMCDMFINRERSQNYLFTDPIYNLRTVLLTRADDNFDTGNINSMKIATELGDYANSYLIENYPDAELIYTHNVEEGLELFLNGTVDAVIGDEPIITFLLVEKNENLNPKYSNIILYQQEVVFAVAKDKPELVQILNKAIPQLKSKGQLEKIQQKWFGISTPLIDTDNSSELIKTMVISFVIASIVVGGIFVLIIFNNFSLQRLVKKRTTELENSRNELQIIFDGISDFMLVIDKDKNVLKINKSFNDYAVNNGFMDRNAKCTEYINKFCSDCTNCLLDDAYKQEKNINKEVTAGHDVFEMNFQPLKDANNTVLITIKNITLDKINRNKMLQTNKMIAVGQLAAGLAHEIRNPLGIIRTQSYLLRINEKIDDAAYKSLDYIDVAVKRASKIIDNILSFSRFSSKAEKLIDVNQLIERLIEIHNEAIKKYRIIVNVESNIKEQIQLNVESVEHIILNLISNSIDAMNDGGILGLKTKVEDNIFTIICEDNGCGIDEHNINNIFDPFFTTKELGKGTGLGLFIVYSEVEKLGGKIDVKSKLGEGTTFIITIPFERKKS</sequence>
<dbReference type="GO" id="GO:0005524">
    <property type="term" value="F:ATP binding"/>
    <property type="evidence" value="ECO:0007669"/>
    <property type="project" value="UniProtKB-KW"/>
</dbReference>
<evidence type="ECO:0000256" key="9">
    <source>
        <dbReference type="SAM" id="Phobius"/>
    </source>
</evidence>
<dbReference type="SUPFAM" id="SSF55874">
    <property type="entry name" value="ATPase domain of HSP90 chaperone/DNA topoisomerase II/histidine kinase"/>
    <property type="match status" value="1"/>
</dbReference>
<dbReference type="Gene3D" id="3.30.565.10">
    <property type="entry name" value="Histidine kinase-like ATPase, C-terminal domain"/>
    <property type="match status" value="1"/>
</dbReference>
<evidence type="ECO:0000313" key="12">
    <source>
        <dbReference type="Proteomes" id="UP000611629"/>
    </source>
</evidence>
<dbReference type="InterPro" id="IPR036890">
    <property type="entry name" value="HATPase_C_sf"/>
</dbReference>
<dbReference type="PANTHER" id="PTHR43065">
    <property type="entry name" value="SENSOR HISTIDINE KINASE"/>
    <property type="match status" value="1"/>
</dbReference>
<feature type="domain" description="Histidine kinase" evidence="10">
    <location>
        <begin position="447"/>
        <end position="655"/>
    </location>
</feature>
<dbReference type="SUPFAM" id="SSF53850">
    <property type="entry name" value="Periplasmic binding protein-like II"/>
    <property type="match status" value="1"/>
</dbReference>
<evidence type="ECO:0000256" key="1">
    <source>
        <dbReference type="ARBA" id="ARBA00000085"/>
    </source>
</evidence>
<keyword evidence="8" id="KW-0902">Two-component regulatory system</keyword>
<dbReference type="PROSITE" id="PS50109">
    <property type="entry name" value="HIS_KIN"/>
    <property type="match status" value="1"/>
</dbReference>
<dbReference type="InterPro" id="IPR001638">
    <property type="entry name" value="Solute-binding_3/MltF_N"/>
</dbReference>
<dbReference type="Proteomes" id="UP000611629">
    <property type="component" value="Unassembled WGS sequence"/>
</dbReference>
<keyword evidence="9" id="KW-1133">Transmembrane helix</keyword>
<dbReference type="InterPro" id="IPR003594">
    <property type="entry name" value="HATPase_dom"/>
</dbReference>
<dbReference type="Gene3D" id="3.40.190.10">
    <property type="entry name" value="Periplasmic binding protein-like II"/>
    <property type="match status" value="2"/>
</dbReference>
<keyword evidence="5" id="KW-0547">Nucleotide-binding</keyword>
<dbReference type="Pfam" id="PF00497">
    <property type="entry name" value="SBP_bac_3"/>
    <property type="match status" value="1"/>
</dbReference>
<comment type="catalytic activity">
    <reaction evidence="1">
        <text>ATP + protein L-histidine = ADP + protein N-phospho-L-histidine.</text>
        <dbReference type="EC" id="2.7.13.3"/>
    </reaction>
</comment>
<keyword evidence="12" id="KW-1185">Reference proteome</keyword>
<gene>
    <name evidence="11" type="ORF">HZF24_10450</name>
</gene>
<dbReference type="Gene3D" id="3.30.450.20">
    <property type="entry name" value="PAS domain"/>
    <property type="match status" value="1"/>
</dbReference>
<dbReference type="Gene3D" id="1.10.287.130">
    <property type="match status" value="1"/>
</dbReference>
<evidence type="ECO:0000313" key="11">
    <source>
        <dbReference type="EMBL" id="NYB74554.1"/>
    </source>
</evidence>
<accession>A0A974BJX7</accession>
<evidence type="ECO:0000256" key="6">
    <source>
        <dbReference type="ARBA" id="ARBA00022777"/>
    </source>
</evidence>
<evidence type="ECO:0000256" key="3">
    <source>
        <dbReference type="ARBA" id="ARBA00022553"/>
    </source>
</evidence>
<dbReference type="SMART" id="SM00062">
    <property type="entry name" value="PBPb"/>
    <property type="match status" value="1"/>
</dbReference>
<proteinExistence type="predicted"/>
<dbReference type="PRINTS" id="PR00344">
    <property type="entry name" value="BCTRLSENSOR"/>
</dbReference>
<dbReference type="GO" id="GO:0000155">
    <property type="term" value="F:phosphorelay sensor kinase activity"/>
    <property type="evidence" value="ECO:0007669"/>
    <property type="project" value="InterPro"/>
</dbReference>
<keyword evidence="7" id="KW-0067">ATP-binding</keyword>
<keyword evidence="3" id="KW-0597">Phosphoprotein</keyword>
<comment type="caution">
    <text evidence="11">The sequence shown here is derived from an EMBL/GenBank/DDBJ whole genome shotgun (WGS) entry which is preliminary data.</text>
</comment>
<dbReference type="SUPFAM" id="SSF47384">
    <property type="entry name" value="Homodimeric domain of signal transducing histidine kinase"/>
    <property type="match status" value="1"/>
</dbReference>
<feature type="transmembrane region" description="Helical" evidence="9">
    <location>
        <begin position="278"/>
        <end position="301"/>
    </location>
</feature>
<dbReference type="SMART" id="SM00387">
    <property type="entry name" value="HATPase_c"/>
    <property type="match status" value="1"/>
</dbReference>
<keyword evidence="9" id="KW-0812">Transmembrane</keyword>
<dbReference type="Pfam" id="PF00512">
    <property type="entry name" value="HisKA"/>
    <property type="match status" value="1"/>
</dbReference>
<keyword evidence="4" id="KW-0808">Transferase</keyword>
<dbReference type="Pfam" id="PF02518">
    <property type="entry name" value="HATPase_c"/>
    <property type="match status" value="1"/>
</dbReference>
<dbReference type="CDD" id="cd01007">
    <property type="entry name" value="PBP2_BvgS_HisK_like"/>
    <property type="match status" value="1"/>
</dbReference>
<dbReference type="RefSeq" id="WP_179238260.1">
    <property type="nucleotide sequence ID" value="NZ_JACBNQ010000010.1"/>
</dbReference>
<dbReference type="CDD" id="cd00082">
    <property type="entry name" value="HisKA"/>
    <property type="match status" value="1"/>
</dbReference>